<name>A0A1Q2CWA6_9ACTN</name>
<dbReference type="OrthoDB" id="3817282at2"/>
<proteinExistence type="predicted"/>
<dbReference type="STRING" id="399497.BW733_05690"/>
<keyword evidence="2" id="KW-1185">Reference proteome</keyword>
<evidence type="ECO:0000313" key="1">
    <source>
        <dbReference type="EMBL" id="AQP50396.1"/>
    </source>
</evidence>
<dbReference type="AlphaFoldDB" id="A0A1Q2CWA6"/>
<dbReference type="Proteomes" id="UP000188235">
    <property type="component" value="Chromosome"/>
</dbReference>
<protein>
    <submittedName>
        <fullName evidence="1">Uncharacterized protein</fullName>
    </submittedName>
</protein>
<reference evidence="1 2" key="1">
    <citation type="journal article" date="2008" name="Int. J. Syst. Evol. Microbiol.">
        <title>Tessaracoccus flavescens sp. nov., isolated from marine sediment.</title>
        <authorList>
            <person name="Lee D.W."/>
            <person name="Lee S.D."/>
        </authorList>
    </citation>
    <scope>NUCLEOTIDE SEQUENCE [LARGE SCALE GENOMIC DNA]</scope>
    <source>
        <strain evidence="1 2">SST-39T</strain>
    </source>
</reference>
<dbReference type="KEGG" id="tfa:BW733_05690"/>
<sequence length="123" mass="14227">MWFTQCEAYSQTERCRTDIWATTVTKDSRGRYTLQQGWAFNNLTYLPYMTRAQWAKNPLGYTNSWTSTDGRKWRTECDTATTGKNACRSYTLATVYSAKAKAGGGYTFSESQKWVFNNIVMFK</sequence>
<organism evidence="1 2">
    <name type="scientific">Tessaracoccus flavescens</name>
    <dbReference type="NCBI Taxonomy" id="399497"/>
    <lineage>
        <taxon>Bacteria</taxon>
        <taxon>Bacillati</taxon>
        <taxon>Actinomycetota</taxon>
        <taxon>Actinomycetes</taxon>
        <taxon>Propionibacteriales</taxon>
        <taxon>Propionibacteriaceae</taxon>
        <taxon>Tessaracoccus</taxon>
    </lineage>
</organism>
<gene>
    <name evidence="1" type="ORF">BW733_05690</name>
</gene>
<dbReference type="RefSeq" id="WP_077348688.1">
    <property type="nucleotide sequence ID" value="NZ_CP019607.1"/>
</dbReference>
<accession>A0A1Q2CWA6</accession>
<evidence type="ECO:0000313" key="2">
    <source>
        <dbReference type="Proteomes" id="UP000188235"/>
    </source>
</evidence>
<dbReference type="EMBL" id="CP019607">
    <property type="protein sequence ID" value="AQP50396.1"/>
    <property type="molecule type" value="Genomic_DNA"/>
</dbReference>